<evidence type="ECO:0000313" key="1">
    <source>
        <dbReference type="EMBL" id="SPL71933.1"/>
    </source>
</evidence>
<accession>A0A2U3N2S3</accession>
<name>A0A2U3N2S3_9GAMM</name>
<protein>
    <submittedName>
        <fullName evidence="1">Uncharacterized protein</fullName>
    </submittedName>
</protein>
<dbReference type="Proteomes" id="UP000245974">
    <property type="component" value="Unassembled WGS sequence"/>
</dbReference>
<organism evidence="1 2">
    <name type="scientific">Acinetobacter stercoris</name>
    <dbReference type="NCBI Taxonomy" id="2126983"/>
    <lineage>
        <taxon>Bacteria</taxon>
        <taxon>Pseudomonadati</taxon>
        <taxon>Pseudomonadota</taxon>
        <taxon>Gammaproteobacteria</taxon>
        <taxon>Moraxellales</taxon>
        <taxon>Moraxellaceae</taxon>
        <taxon>Acinetobacter</taxon>
    </lineage>
</organism>
<reference evidence="2" key="1">
    <citation type="submission" date="2018-03" db="EMBL/GenBank/DDBJ databases">
        <authorList>
            <person name="Blom J."/>
        </authorList>
    </citation>
    <scope>NUCLEOTIDE SEQUENCE [LARGE SCALE GENOMIC DNA]</scope>
    <source>
        <strain evidence="2">KPC-SM-21</strain>
    </source>
</reference>
<keyword evidence="2" id="KW-1185">Reference proteome</keyword>
<dbReference type="EMBL" id="OOGT01000192">
    <property type="protein sequence ID" value="SPL71933.1"/>
    <property type="molecule type" value="Genomic_DNA"/>
</dbReference>
<evidence type="ECO:0000313" key="2">
    <source>
        <dbReference type="Proteomes" id="UP000245974"/>
    </source>
</evidence>
<proteinExistence type="predicted"/>
<dbReference type="AlphaFoldDB" id="A0A2U3N2S3"/>
<gene>
    <name evidence="1" type="ORF">KPC_3111</name>
</gene>
<sequence>MTIKKNRYDSIDLTHYFNRFFVYISNLFLEIRSTYNNFEFSYQQDRSTLRSLSIADQLEPLIRYKYKTILRRNGHFEDNEYYVNFYQTSEKDHKKINQWLKSKTRYSHLPSSKSAFIADQDIGLFILQYPEIKKQFLPRLRRYCLNSHESCYGTYFKKTKNYSHQLYSYIVYGTDNDYWKVTKMSPFQCTHNLVVNTDEMNNIKLSKPEFTVRYLLLMCWEPERNLLRLTHVMTSGYLR</sequence>
<dbReference type="InParanoid" id="A0A2U3N2S3"/>